<evidence type="ECO:0000313" key="1">
    <source>
        <dbReference type="EMBL" id="MPM10300.1"/>
    </source>
</evidence>
<proteinExistence type="predicted"/>
<protein>
    <submittedName>
        <fullName evidence="1">Uncharacterized protein</fullName>
    </submittedName>
</protein>
<gene>
    <name evidence="1" type="ORF">SDC9_56628</name>
</gene>
<dbReference type="EMBL" id="VSSQ01001676">
    <property type="protein sequence ID" value="MPM10300.1"/>
    <property type="molecule type" value="Genomic_DNA"/>
</dbReference>
<dbReference type="AlphaFoldDB" id="A0A644X2D0"/>
<accession>A0A644X2D0</accession>
<sequence>MTEDQIKAAFVAEMNRVITNKEQVLADIKTLIATLTDTSELEEKAASAGKELEAVSESMRKLIDAYAHALIEQAEYDNRYAEILALSRAIEERIAEIGGQREQRKARKRELDAFYKALKAAGPIMEFDEELWNVAVKGVIVRSKGEFRFSYKAP</sequence>
<reference evidence="1" key="1">
    <citation type="submission" date="2019-08" db="EMBL/GenBank/DDBJ databases">
        <authorList>
            <person name="Kucharzyk K."/>
            <person name="Murdoch R.W."/>
            <person name="Higgins S."/>
            <person name="Loffler F."/>
        </authorList>
    </citation>
    <scope>NUCLEOTIDE SEQUENCE</scope>
</reference>
<comment type="caution">
    <text evidence="1">The sequence shown here is derived from an EMBL/GenBank/DDBJ whole genome shotgun (WGS) entry which is preliminary data.</text>
</comment>
<organism evidence="1">
    <name type="scientific">bioreactor metagenome</name>
    <dbReference type="NCBI Taxonomy" id="1076179"/>
    <lineage>
        <taxon>unclassified sequences</taxon>
        <taxon>metagenomes</taxon>
        <taxon>ecological metagenomes</taxon>
    </lineage>
</organism>
<name>A0A644X2D0_9ZZZZ</name>